<evidence type="ECO:0000313" key="2">
    <source>
        <dbReference type="EMBL" id="GAG06634.1"/>
    </source>
</evidence>
<protein>
    <recommendedName>
        <fullName evidence="1">MaoC-like domain-containing protein</fullName>
    </recommendedName>
</protein>
<feature type="non-terminal residue" evidence="2">
    <location>
        <position position="1"/>
    </location>
</feature>
<dbReference type="Pfam" id="PF01575">
    <property type="entry name" value="MaoC_dehydratas"/>
    <property type="match status" value="1"/>
</dbReference>
<dbReference type="InterPro" id="IPR002539">
    <property type="entry name" value="MaoC-like_dom"/>
</dbReference>
<feature type="domain" description="MaoC-like" evidence="1">
    <location>
        <begin position="16"/>
        <end position="104"/>
    </location>
</feature>
<accession>X0ULF4</accession>
<dbReference type="SUPFAM" id="SSF54637">
    <property type="entry name" value="Thioesterase/thiol ester dehydrase-isomerase"/>
    <property type="match status" value="1"/>
</dbReference>
<name>X0ULF4_9ZZZZ</name>
<dbReference type="Gene3D" id="3.10.129.10">
    <property type="entry name" value="Hotdog Thioesterase"/>
    <property type="match status" value="1"/>
</dbReference>
<sequence length="127" mass="13810">PTVTKDITCTTVIAGAIASRDFTPVHHDRDFAQKAGLKDFFLNNATICGFVGKYLTDWTGPEGELKEISFRIATPCFPGDTMTKTGKVVKKYTEGDQHLVDVEYEFAVPQGRNCGGTGTIALPTRGH</sequence>
<evidence type="ECO:0000259" key="1">
    <source>
        <dbReference type="Pfam" id="PF01575"/>
    </source>
</evidence>
<dbReference type="AlphaFoldDB" id="X0ULF4"/>
<proteinExistence type="predicted"/>
<comment type="caution">
    <text evidence="2">The sequence shown here is derived from an EMBL/GenBank/DDBJ whole genome shotgun (WGS) entry which is preliminary data.</text>
</comment>
<reference evidence="2" key="1">
    <citation type="journal article" date="2014" name="Front. Microbiol.">
        <title>High frequency of phylogenetically diverse reductive dehalogenase-homologous genes in deep subseafloor sedimentary metagenomes.</title>
        <authorList>
            <person name="Kawai M."/>
            <person name="Futagami T."/>
            <person name="Toyoda A."/>
            <person name="Takaki Y."/>
            <person name="Nishi S."/>
            <person name="Hori S."/>
            <person name="Arai W."/>
            <person name="Tsubouchi T."/>
            <person name="Morono Y."/>
            <person name="Uchiyama I."/>
            <person name="Ito T."/>
            <person name="Fujiyama A."/>
            <person name="Inagaki F."/>
            <person name="Takami H."/>
        </authorList>
    </citation>
    <scope>NUCLEOTIDE SEQUENCE</scope>
    <source>
        <strain evidence="2">Expedition CK06-06</strain>
    </source>
</reference>
<organism evidence="2">
    <name type="scientific">marine sediment metagenome</name>
    <dbReference type="NCBI Taxonomy" id="412755"/>
    <lineage>
        <taxon>unclassified sequences</taxon>
        <taxon>metagenomes</taxon>
        <taxon>ecological metagenomes</taxon>
    </lineage>
</organism>
<dbReference type="EMBL" id="BARS01021702">
    <property type="protein sequence ID" value="GAG06634.1"/>
    <property type="molecule type" value="Genomic_DNA"/>
</dbReference>
<gene>
    <name evidence="2" type="ORF">S01H1_34811</name>
</gene>
<dbReference type="InterPro" id="IPR029069">
    <property type="entry name" value="HotDog_dom_sf"/>
</dbReference>